<evidence type="ECO:0000313" key="9">
    <source>
        <dbReference type="Proteomes" id="UP000193804"/>
    </source>
</evidence>
<protein>
    <submittedName>
        <fullName evidence="8">Oligoendopeptidase F</fullName>
    </submittedName>
</protein>
<gene>
    <name evidence="8" type="ORF">SAMN05661096_01852</name>
</gene>
<evidence type="ECO:0000313" key="8">
    <source>
        <dbReference type="EMBL" id="SMG29493.1"/>
    </source>
</evidence>
<dbReference type="Pfam" id="PF01432">
    <property type="entry name" value="Peptidase_M3"/>
    <property type="match status" value="1"/>
</dbReference>
<evidence type="ECO:0000259" key="7">
    <source>
        <dbReference type="Pfam" id="PF01432"/>
    </source>
</evidence>
<keyword evidence="9" id="KW-1185">Reference proteome</keyword>
<evidence type="ECO:0000256" key="3">
    <source>
        <dbReference type="ARBA" id="ARBA00022801"/>
    </source>
</evidence>
<sequence>MEFEIKERQFLPQDFKVKDWETLKPYFEKLLSEEFNSAGDLKNWFAKLSELEAVVSEDMAWRYIKMTCDTTDEQLAESFEDFVRNIQPHIAPYSDKLNRKALASPYLASIKEKEGYDIMIREMEKDVKIFREENIPLETEIASLSQRYGSISGAMDIEHEGKELTLQQAAVKLQSTDRQLREEIYRKISSRRLEDKKKLDDLFTELVKLRTKVAKNAGFDNYRDYMFTSMGRFDYSPQDCFDFHESVKTEVVPLENEIAKERKEKLGLNTLRPWDKAVDISGKEALAPFEGAEDLTNKTIKVFNKLDPFLGSCLSKMVEMKHLDLDSRKGKSPGGYNYPLSETGVPFIFMNATSTLRDMVTLLHEGGHAVHSFLMNDLELNDFKNPPSEVAELASMSMELITLDHWDIFFDNEEDLKRAKTEHLQGIIETLPWVATIDKFQHWIYENPKHTVADRTKAWNDILEDFSDSITDWSGLEDFKDNMWQKQLHLYEVPFYYIEYGMAQLGAVAVWKNYKENPKKGLESYMKALKMGYTKSIPEVYAAADIKFDFSKKNISELMLFVKQEMNRL</sequence>
<accession>A0A1X7JNM0</accession>
<evidence type="ECO:0000256" key="2">
    <source>
        <dbReference type="ARBA" id="ARBA00022723"/>
    </source>
</evidence>
<reference evidence="9" key="1">
    <citation type="submission" date="2017-04" db="EMBL/GenBank/DDBJ databases">
        <authorList>
            <person name="Varghese N."/>
            <person name="Submissions S."/>
        </authorList>
    </citation>
    <scope>NUCLEOTIDE SEQUENCE [LARGE SCALE GENOMIC DNA]</scope>
    <source>
        <strain evidence="9">DSM 4125</strain>
    </source>
</reference>
<dbReference type="AlphaFoldDB" id="A0A1X7JNM0"/>
<dbReference type="InterPro" id="IPR011976">
    <property type="entry name" value="Pept_M3B_oligopep-rel"/>
</dbReference>
<keyword evidence="2 6" id="KW-0479">Metal-binding</keyword>
<dbReference type="GO" id="GO:0046872">
    <property type="term" value="F:metal ion binding"/>
    <property type="evidence" value="ECO:0007669"/>
    <property type="project" value="UniProtKB-UniRule"/>
</dbReference>
<keyword evidence="5 6" id="KW-0482">Metalloprotease</keyword>
<evidence type="ECO:0000256" key="6">
    <source>
        <dbReference type="RuleBase" id="RU003435"/>
    </source>
</evidence>
<dbReference type="RefSeq" id="WP_085516766.1">
    <property type="nucleotide sequence ID" value="NZ_FXAW01000003.1"/>
</dbReference>
<comment type="similarity">
    <text evidence="6">Belongs to the peptidase M3 family.</text>
</comment>
<dbReference type="InterPro" id="IPR001567">
    <property type="entry name" value="Pept_M3A_M3B_dom"/>
</dbReference>
<dbReference type="GO" id="GO:0004222">
    <property type="term" value="F:metalloendopeptidase activity"/>
    <property type="evidence" value="ECO:0007669"/>
    <property type="project" value="InterPro"/>
</dbReference>
<dbReference type="EMBL" id="FXAW01000003">
    <property type="protein sequence ID" value="SMG29493.1"/>
    <property type="molecule type" value="Genomic_DNA"/>
</dbReference>
<comment type="cofactor">
    <cofactor evidence="6">
        <name>Zn(2+)</name>
        <dbReference type="ChEBI" id="CHEBI:29105"/>
    </cofactor>
    <text evidence="6">Binds 1 zinc ion.</text>
</comment>
<evidence type="ECO:0000256" key="1">
    <source>
        <dbReference type="ARBA" id="ARBA00022670"/>
    </source>
</evidence>
<keyword evidence="1 6" id="KW-0645">Protease</keyword>
<dbReference type="PANTHER" id="PTHR11804:SF48">
    <property type="entry name" value="PUTATIVE-RELATED"/>
    <property type="match status" value="1"/>
</dbReference>
<feature type="domain" description="Peptidase M3A/M3B catalytic" evidence="7">
    <location>
        <begin position="173"/>
        <end position="555"/>
    </location>
</feature>
<dbReference type="InterPro" id="IPR045090">
    <property type="entry name" value="Pept_M3A_M3B"/>
</dbReference>
<dbReference type="Gene3D" id="1.10.1370.30">
    <property type="match status" value="1"/>
</dbReference>
<name>A0A1X7JNM0_9BACT</name>
<keyword evidence="3 6" id="KW-0378">Hydrolase</keyword>
<keyword evidence="4 6" id="KW-0862">Zinc</keyword>
<dbReference type="STRING" id="1028.SAMN05661096_01852"/>
<dbReference type="Proteomes" id="UP000193804">
    <property type="component" value="Unassembled WGS sequence"/>
</dbReference>
<evidence type="ECO:0000256" key="5">
    <source>
        <dbReference type="ARBA" id="ARBA00023049"/>
    </source>
</evidence>
<proteinExistence type="inferred from homology"/>
<dbReference type="OrthoDB" id="9762795at2"/>
<evidence type="ECO:0000256" key="4">
    <source>
        <dbReference type="ARBA" id="ARBA00022833"/>
    </source>
</evidence>
<dbReference type="NCBIfam" id="TIGR02289">
    <property type="entry name" value="M3_not_pepF"/>
    <property type="match status" value="1"/>
</dbReference>
<dbReference type="GO" id="GO:0006518">
    <property type="term" value="P:peptide metabolic process"/>
    <property type="evidence" value="ECO:0007669"/>
    <property type="project" value="TreeGrafter"/>
</dbReference>
<dbReference type="PANTHER" id="PTHR11804">
    <property type="entry name" value="PROTEASE M3 THIMET OLIGOPEPTIDASE-RELATED"/>
    <property type="match status" value="1"/>
</dbReference>
<dbReference type="SUPFAM" id="SSF55486">
    <property type="entry name" value="Metalloproteases ('zincins'), catalytic domain"/>
    <property type="match status" value="1"/>
</dbReference>
<organism evidence="8 9">
    <name type="scientific">Marivirga sericea</name>
    <dbReference type="NCBI Taxonomy" id="1028"/>
    <lineage>
        <taxon>Bacteria</taxon>
        <taxon>Pseudomonadati</taxon>
        <taxon>Bacteroidota</taxon>
        <taxon>Cytophagia</taxon>
        <taxon>Cytophagales</taxon>
        <taxon>Marivirgaceae</taxon>
        <taxon>Marivirga</taxon>
    </lineage>
</organism>
<dbReference type="GO" id="GO:0006508">
    <property type="term" value="P:proteolysis"/>
    <property type="evidence" value="ECO:0007669"/>
    <property type="project" value="UniProtKB-KW"/>
</dbReference>
<dbReference type="CDD" id="cd09606">
    <property type="entry name" value="M3B_PepF"/>
    <property type="match status" value="1"/>
</dbReference>